<reference evidence="2" key="1">
    <citation type="journal article" date="2023" name="G3 (Bethesda)">
        <title>Genome assembly and association tests identify interacting loci associated with vigor, precocity, and sex in interspecific pistachio rootstocks.</title>
        <authorList>
            <person name="Palmer W."/>
            <person name="Jacygrad E."/>
            <person name="Sagayaradj S."/>
            <person name="Cavanaugh K."/>
            <person name="Han R."/>
            <person name="Bertier L."/>
            <person name="Beede B."/>
            <person name="Kafkas S."/>
            <person name="Golino D."/>
            <person name="Preece J."/>
            <person name="Michelmore R."/>
        </authorList>
    </citation>
    <scope>NUCLEOTIDE SEQUENCE [LARGE SCALE GENOMIC DNA]</scope>
</reference>
<name>A0ACC0Y0T4_9ROSI</name>
<dbReference type="EMBL" id="CM047744">
    <property type="protein sequence ID" value="KAJ0027720.1"/>
    <property type="molecule type" value="Genomic_DNA"/>
</dbReference>
<proteinExistence type="predicted"/>
<organism evidence="1 2">
    <name type="scientific">Pistacia integerrima</name>
    <dbReference type="NCBI Taxonomy" id="434235"/>
    <lineage>
        <taxon>Eukaryota</taxon>
        <taxon>Viridiplantae</taxon>
        <taxon>Streptophyta</taxon>
        <taxon>Embryophyta</taxon>
        <taxon>Tracheophyta</taxon>
        <taxon>Spermatophyta</taxon>
        <taxon>Magnoliopsida</taxon>
        <taxon>eudicotyledons</taxon>
        <taxon>Gunneridae</taxon>
        <taxon>Pentapetalae</taxon>
        <taxon>rosids</taxon>
        <taxon>malvids</taxon>
        <taxon>Sapindales</taxon>
        <taxon>Anacardiaceae</taxon>
        <taxon>Pistacia</taxon>
    </lineage>
</organism>
<evidence type="ECO:0000313" key="1">
    <source>
        <dbReference type="EMBL" id="KAJ0027720.1"/>
    </source>
</evidence>
<evidence type="ECO:0000313" key="2">
    <source>
        <dbReference type="Proteomes" id="UP001163603"/>
    </source>
</evidence>
<keyword evidence="2" id="KW-1185">Reference proteome</keyword>
<gene>
    <name evidence="1" type="ORF">Pint_36482</name>
</gene>
<sequence length="750" mass="86764">MQSAKEDIEKRVETAKKNDEEIFKTVQDWQDDTRKILEEVQMLNKEIEHNQLKTCFNGWCPNWGSRHQLGRKATKTSIQLKEIIDRGQSERVGCRALLSETNFEENIGVPLSKGCKMLLTTRNQKVYGHKEYQSLIPLNVLKGHEGVALLKRQAGIDDDCAHLDSLATQIARECDGLPLALVTTGRYLRGKKENKTWEVLEREKDWTQYTTISLLENKLKELSVRLGCPKLKILLLGGEKQSSYNYDKSKLLKVADECFEEMKALEVVSLRYADLSLKSLQFLTNLKTLELFGCNLRDISFLAKLNKLEILSFRGSYFDELPIELSELKELKMLDLRGCSELRRIPSNLIRSFSQLEELYIEKDIFEEREIEEKSIETGNARLSEVNDLPRLAVLYLKINSKCLPKDFAFSKLSRYQICVNESLIQLKNLEIRDAAELKQVFHGKEENEVAEEGKDIKLPNLKKLRLYKLEKLTRFFPKNNHSTLPALEEFQMKECPNFTIKEGVLEEGLRIVEISNNQLWNGILSRLRDIRVEKCHKLKKLFPISIARGFQQLERLYVWDNPELEEIFGVNDVIDVKDSEEVGANLLQTLSDIRVKKCHKLKYLFPISIARGFQQLANLQAIDNSELEQIFGDNDVIDAKEIQLPRLQCIILEDLPRLTNFCHVDYHFIFPAPPLDYLTVGRCPKISTRFSWDEENKSVHAEAKAPKIGNAEDDSHEETSTDLFHGYNFEKLPQYIKNEELYSNSHPTE</sequence>
<dbReference type="Proteomes" id="UP001163603">
    <property type="component" value="Chromosome 9"/>
</dbReference>
<accession>A0ACC0Y0T4</accession>
<protein>
    <submittedName>
        <fullName evidence="1">Uncharacterized protein</fullName>
    </submittedName>
</protein>
<comment type="caution">
    <text evidence="1">The sequence shown here is derived from an EMBL/GenBank/DDBJ whole genome shotgun (WGS) entry which is preliminary data.</text>
</comment>